<dbReference type="Proteomes" id="UP000198287">
    <property type="component" value="Unassembled WGS sequence"/>
</dbReference>
<accession>A0A226D6Q2</accession>
<proteinExistence type="predicted"/>
<evidence type="ECO:0000313" key="2">
    <source>
        <dbReference type="Proteomes" id="UP000198287"/>
    </source>
</evidence>
<keyword evidence="2" id="KW-1185">Reference proteome</keyword>
<gene>
    <name evidence="1" type="ORF">Fcan01_24111</name>
</gene>
<dbReference type="AlphaFoldDB" id="A0A226D6Q2"/>
<sequence length="213" mass="24965">MKGWLQKKSIEIPTDLATTIITKFMDYFQAKYFKNNVDGAVASNKKLFNPKSNFNIPNFKNLPEKVLQKFTTLKQAYVFNIQKEAAQATTFTFQLILLKILKHIKDFIKTRETDLNDQTEQDLIEYILPTNYFFALIEFPKAKKTANIMFTTKLKIEGAMAEKEYNALMDGNTTFPQNQYRGNYNRGWYNHRGGWRGRQQSIQGWPQQSKYIV</sequence>
<protein>
    <submittedName>
        <fullName evidence="1">Uncharacterized protein</fullName>
    </submittedName>
</protein>
<comment type="caution">
    <text evidence="1">The sequence shown here is derived from an EMBL/GenBank/DDBJ whole genome shotgun (WGS) entry which is preliminary data.</text>
</comment>
<evidence type="ECO:0000313" key="1">
    <source>
        <dbReference type="EMBL" id="OXA41232.1"/>
    </source>
</evidence>
<dbReference type="EMBL" id="LNIX01000030">
    <property type="protein sequence ID" value="OXA41232.1"/>
    <property type="molecule type" value="Genomic_DNA"/>
</dbReference>
<reference evidence="1 2" key="1">
    <citation type="submission" date="2015-12" db="EMBL/GenBank/DDBJ databases">
        <title>The genome of Folsomia candida.</title>
        <authorList>
            <person name="Faddeeva A."/>
            <person name="Derks M.F."/>
            <person name="Anvar Y."/>
            <person name="Smit S."/>
            <person name="Van Straalen N."/>
            <person name="Roelofs D."/>
        </authorList>
    </citation>
    <scope>NUCLEOTIDE SEQUENCE [LARGE SCALE GENOMIC DNA]</scope>
    <source>
        <strain evidence="1 2">VU population</strain>
        <tissue evidence="1">Whole body</tissue>
    </source>
</reference>
<organism evidence="1 2">
    <name type="scientific">Folsomia candida</name>
    <name type="common">Springtail</name>
    <dbReference type="NCBI Taxonomy" id="158441"/>
    <lineage>
        <taxon>Eukaryota</taxon>
        <taxon>Metazoa</taxon>
        <taxon>Ecdysozoa</taxon>
        <taxon>Arthropoda</taxon>
        <taxon>Hexapoda</taxon>
        <taxon>Collembola</taxon>
        <taxon>Entomobryomorpha</taxon>
        <taxon>Isotomoidea</taxon>
        <taxon>Isotomidae</taxon>
        <taxon>Proisotominae</taxon>
        <taxon>Folsomia</taxon>
    </lineage>
</organism>
<name>A0A226D6Q2_FOLCA</name>